<protein>
    <submittedName>
        <fullName evidence="1">Uncharacterized protein</fullName>
    </submittedName>
</protein>
<evidence type="ECO:0000313" key="1">
    <source>
        <dbReference type="EMBL" id="OMO70021.1"/>
    </source>
</evidence>
<keyword evidence="2" id="KW-1185">Reference proteome</keyword>
<dbReference type="AlphaFoldDB" id="A0A1R3HI67"/>
<proteinExistence type="predicted"/>
<evidence type="ECO:0000313" key="2">
    <source>
        <dbReference type="Proteomes" id="UP000187203"/>
    </source>
</evidence>
<sequence length="42" mass="4623">MRGSYRHQFEPIYGGKICQRGASATEGDIRRVEAAAQGEARV</sequence>
<dbReference type="EMBL" id="AWUE01020070">
    <property type="protein sequence ID" value="OMO70021.1"/>
    <property type="molecule type" value="Genomic_DNA"/>
</dbReference>
<comment type="caution">
    <text evidence="1">The sequence shown here is derived from an EMBL/GenBank/DDBJ whole genome shotgun (WGS) entry which is preliminary data.</text>
</comment>
<reference evidence="2" key="1">
    <citation type="submission" date="2013-09" db="EMBL/GenBank/DDBJ databases">
        <title>Corchorus olitorius genome sequencing.</title>
        <authorList>
            <person name="Alam M."/>
            <person name="Haque M.S."/>
            <person name="Islam M.S."/>
            <person name="Emdad E.M."/>
            <person name="Islam M.M."/>
            <person name="Ahmed B."/>
            <person name="Halim A."/>
            <person name="Hossen Q.M.M."/>
            <person name="Hossain M.Z."/>
            <person name="Ahmed R."/>
            <person name="Khan M.M."/>
            <person name="Islam R."/>
            <person name="Rashid M.M."/>
            <person name="Khan S.A."/>
            <person name="Rahman M.S."/>
            <person name="Alam M."/>
            <person name="Yahiya A.S."/>
            <person name="Khan M.S."/>
            <person name="Azam M.S."/>
            <person name="Haque T."/>
            <person name="Lashkar M.Z.H."/>
            <person name="Akhand A.I."/>
            <person name="Morshed G."/>
            <person name="Roy S."/>
            <person name="Uddin K.S."/>
            <person name="Rabeya T."/>
            <person name="Hossain A.S."/>
            <person name="Chowdhury A."/>
            <person name="Snigdha A.R."/>
            <person name="Mortoza M.S."/>
            <person name="Matin S.A."/>
            <person name="Hoque S.M.E."/>
            <person name="Islam M.K."/>
            <person name="Roy D.K."/>
            <person name="Haider R."/>
            <person name="Moosa M.M."/>
            <person name="Elias S.M."/>
            <person name="Hasan A.M."/>
            <person name="Jahan S."/>
            <person name="Shafiuddin M."/>
            <person name="Mahmood N."/>
            <person name="Shommy N.S."/>
        </authorList>
    </citation>
    <scope>NUCLEOTIDE SEQUENCE [LARGE SCALE GENOMIC DNA]</scope>
    <source>
        <strain evidence="2">cv. O-4</strain>
    </source>
</reference>
<gene>
    <name evidence="1" type="ORF">COLO4_28814</name>
</gene>
<organism evidence="1 2">
    <name type="scientific">Corchorus olitorius</name>
    <dbReference type="NCBI Taxonomy" id="93759"/>
    <lineage>
        <taxon>Eukaryota</taxon>
        <taxon>Viridiplantae</taxon>
        <taxon>Streptophyta</taxon>
        <taxon>Embryophyta</taxon>
        <taxon>Tracheophyta</taxon>
        <taxon>Spermatophyta</taxon>
        <taxon>Magnoliopsida</taxon>
        <taxon>eudicotyledons</taxon>
        <taxon>Gunneridae</taxon>
        <taxon>Pentapetalae</taxon>
        <taxon>rosids</taxon>
        <taxon>malvids</taxon>
        <taxon>Malvales</taxon>
        <taxon>Malvaceae</taxon>
        <taxon>Grewioideae</taxon>
        <taxon>Apeibeae</taxon>
        <taxon>Corchorus</taxon>
    </lineage>
</organism>
<name>A0A1R3HI67_9ROSI</name>
<accession>A0A1R3HI67</accession>
<dbReference type="Proteomes" id="UP000187203">
    <property type="component" value="Unassembled WGS sequence"/>
</dbReference>